<evidence type="ECO:0000313" key="6">
    <source>
        <dbReference type="Proteomes" id="UP001472866"/>
    </source>
</evidence>
<dbReference type="Proteomes" id="UP001472866">
    <property type="component" value="Chromosome 05"/>
</dbReference>
<dbReference type="GO" id="GO:0032259">
    <property type="term" value="P:methylation"/>
    <property type="evidence" value="ECO:0007669"/>
    <property type="project" value="UniProtKB-KW"/>
</dbReference>
<dbReference type="InterPro" id="IPR029063">
    <property type="entry name" value="SAM-dependent_MTases_sf"/>
</dbReference>
<dbReference type="GO" id="GO:0005737">
    <property type="term" value="C:cytoplasm"/>
    <property type="evidence" value="ECO:0007669"/>
    <property type="project" value="UniProtKB-SubCell"/>
</dbReference>
<evidence type="ECO:0000256" key="4">
    <source>
        <dbReference type="ARBA" id="ARBA00022679"/>
    </source>
</evidence>
<gene>
    <name evidence="5" type="ORF">HKI87_05g39050</name>
</gene>
<keyword evidence="3 5" id="KW-0489">Methyltransferase</keyword>
<dbReference type="PANTHER" id="PTHR13200:SF1">
    <property type="entry name" value="NUCLEIC ACID BINDING PROTEIN"/>
    <property type="match status" value="1"/>
</dbReference>
<keyword evidence="6" id="KW-1185">Reference proteome</keyword>
<reference evidence="5 6" key="1">
    <citation type="submission" date="2024-03" db="EMBL/GenBank/DDBJ databases">
        <title>Complete genome sequence of the green alga Chloropicon roscoffensis RCC1871.</title>
        <authorList>
            <person name="Lemieux C."/>
            <person name="Pombert J.-F."/>
            <person name="Otis C."/>
            <person name="Turmel M."/>
        </authorList>
    </citation>
    <scope>NUCLEOTIDE SEQUENCE [LARGE SCALE GENOMIC DNA]</scope>
    <source>
        <strain evidence="5 6">RCC1871</strain>
    </source>
</reference>
<dbReference type="GO" id="GO:0016279">
    <property type="term" value="F:protein-lysine N-methyltransferase activity"/>
    <property type="evidence" value="ECO:0007669"/>
    <property type="project" value="InterPro"/>
</dbReference>
<dbReference type="InterPro" id="IPR019369">
    <property type="entry name" value="Efm5/EEF1AKMT1"/>
</dbReference>
<keyword evidence="2" id="KW-0963">Cytoplasm</keyword>
<dbReference type="GO" id="GO:0003676">
    <property type="term" value="F:nucleic acid binding"/>
    <property type="evidence" value="ECO:0007669"/>
    <property type="project" value="InterPro"/>
</dbReference>
<evidence type="ECO:0000256" key="1">
    <source>
        <dbReference type="ARBA" id="ARBA00004496"/>
    </source>
</evidence>
<dbReference type="PANTHER" id="PTHR13200">
    <property type="entry name" value="EEF1A LYSINE METHYLTRANSFERASE 1"/>
    <property type="match status" value="1"/>
</dbReference>
<name>A0AAX4P843_9CHLO</name>
<evidence type="ECO:0000256" key="2">
    <source>
        <dbReference type="ARBA" id="ARBA00022490"/>
    </source>
</evidence>
<evidence type="ECO:0000256" key="3">
    <source>
        <dbReference type="ARBA" id="ARBA00022603"/>
    </source>
</evidence>
<dbReference type="InterPro" id="IPR041370">
    <property type="entry name" value="Mlase_EEF1AKMT1/ZCCHC4"/>
</dbReference>
<keyword evidence="4" id="KW-0808">Transferase</keyword>
<dbReference type="PROSITE" id="PS00092">
    <property type="entry name" value="N6_MTASE"/>
    <property type="match status" value="1"/>
</dbReference>
<evidence type="ECO:0000313" key="5">
    <source>
        <dbReference type="EMBL" id="WZN62369.1"/>
    </source>
</evidence>
<comment type="subcellular location">
    <subcellularLocation>
        <location evidence="1">Cytoplasm</location>
    </subcellularLocation>
</comment>
<organism evidence="5 6">
    <name type="scientific">Chloropicon roscoffensis</name>
    <dbReference type="NCBI Taxonomy" id="1461544"/>
    <lineage>
        <taxon>Eukaryota</taxon>
        <taxon>Viridiplantae</taxon>
        <taxon>Chlorophyta</taxon>
        <taxon>Chloropicophyceae</taxon>
        <taxon>Chloropicales</taxon>
        <taxon>Chloropicaceae</taxon>
        <taxon>Chloropicon</taxon>
    </lineage>
</organism>
<dbReference type="InterPro" id="IPR002052">
    <property type="entry name" value="DNA_methylase_N6_adenine_CS"/>
</dbReference>
<protein>
    <submittedName>
        <fullName evidence="5">N6-adenine methyltransferase</fullName>
    </submittedName>
</protein>
<dbReference type="AlphaFoldDB" id="A0AAX4P843"/>
<proteinExistence type="predicted"/>
<accession>A0AAX4P843</accession>
<sequence>MATVASAGGGMNAFLTKYGEKENLNQYWYSDHTIKVMVEECLANAKKACFLSTPSIYFSLPKKSEVRKESWLFDLDDQWANLPNYFKYDYNFPDQIPEELHGTFDYVVIDPPFITEEVWEKYAEATKMLLSKEGKILLTTIQENAPMLDRLLGVKPRRFAPSIPHLVYQYALYTNYESDQLAELNPEIPVWD</sequence>
<dbReference type="EMBL" id="CP151505">
    <property type="protein sequence ID" value="WZN62369.1"/>
    <property type="molecule type" value="Genomic_DNA"/>
</dbReference>
<dbReference type="SUPFAM" id="SSF53335">
    <property type="entry name" value="S-adenosyl-L-methionine-dependent methyltransferases"/>
    <property type="match status" value="1"/>
</dbReference>
<dbReference type="Pfam" id="PF10237">
    <property type="entry name" value="N6-adenineMlase"/>
    <property type="match status" value="1"/>
</dbReference>